<organism evidence="1 2">
    <name type="scientific">Maritimibacter alkaliphilus HTCC2654</name>
    <dbReference type="NCBI Taxonomy" id="314271"/>
    <lineage>
        <taxon>Bacteria</taxon>
        <taxon>Pseudomonadati</taxon>
        <taxon>Pseudomonadota</taxon>
        <taxon>Alphaproteobacteria</taxon>
        <taxon>Rhodobacterales</taxon>
        <taxon>Roseobacteraceae</taxon>
        <taxon>Maritimibacter</taxon>
    </lineage>
</organism>
<dbReference type="EMBL" id="AAMT01000008">
    <property type="protein sequence ID" value="EAQ12419.1"/>
    <property type="molecule type" value="Genomic_DNA"/>
</dbReference>
<comment type="caution">
    <text evidence="1">The sequence shown here is derived from an EMBL/GenBank/DDBJ whole genome shotgun (WGS) entry which is preliminary data.</text>
</comment>
<protein>
    <submittedName>
        <fullName evidence="1">Uncharacterized protein</fullName>
    </submittedName>
</protein>
<evidence type="ECO:0000313" key="1">
    <source>
        <dbReference type="EMBL" id="EAQ12419.1"/>
    </source>
</evidence>
<dbReference type="Proteomes" id="UP000002931">
    <property type="component" value="Unassembled WGS sequence"/>
</dbReference>
<sequence length="25" mass="2288">MPAATTTPFMAASASTGCTAAGAVT</sequence>
<evidence type="ECO:0000313" key="2">
    <source>
        <dbReference type="Proteomes" id="UP000002931"/>
    </source>
</evidence>
<dbReference type="AlphaFoldDB" id="A3VGL4"/>
<proteinExistence type="predicted"/>
<reference evidence="1 2" key="1">
    <citation type="journal article" date="2010" name="J. Bacteriol.">
        <title>Genome sequences of Pelagibaca bermudensis HTCC2601T and Maritimibacter alkaliphilus HTCC2654T, the type strains of two marine Roseobacter genera.</title>
        <authorList>
            <person name="Thrash J.C."/>
            <person name="Cho J.C."/>
            <person name="Ferriera S."/>
            <person name="Johnson J."/>
            <person name="Vergin K.L."/>
            <person name="Giovannoni S.J."/>
        </authorList>
    </citation>
    <scope>NUCLEOTIDE SEQUENCE [LARGE SCALE GENOMIC DNA]</scope>
    <source>
        <strain evidence="1 2">HTCC2654</strain>
    </source>
</reference>
<name>A3VGL4_9RHOB</name>
<accession>A3VGL4</accession>
<keyword evidence="2" id="KW-1185">Reference proteome</keyword>
<gene>
    <name evidence="1" type="ORF">RB2654_14075</name>
</gene>
<dbReference type="HOGENOM" id="CLU_3419014_0_0_5"/>